<feature type="transmembrane region" description="Helical" evidence="5">
    <location>
        <begin position="361"/>
        <end position="384"/>
    </location>
</feature>
<comment type="caution">
    <text evidence="7">The sequence shown here is derived from an EMBL/GenBank/DDBJ whole genome shotgun (WGS) entry which is preliminary data.</text>
</comment>
<proteinExistence type="predicted"/>
<evidence type="ECO:0000256" key="3">
    <source>
        <dbReference type="ARBA" id="ARBA00022989"/>
    </source>
</evidence>
<feature type="domain" description="SLC26A/SulP transporter" evidence="6">
    <location>
        <begin position="11"/>
        <end position="396"/>
    </location>
</feature>
<dbReference type="EMBL" id="RQVR01000004">
    <property type="protein sequence ID" value="RRJ92859.1"/>
    <property type="molecule type" value="Genomic_DNA"/>
</dbReference>
<reference evidence="7 8" key="1">
    <citation type="submission" date="2018-11" db="EMBL/GenBank/DDBJ databases">
        <title>Flavobacterium sp. nov., YIM 102600 draft genome.</title>
        <authorList>
            <person name="Li G."/>
            <person name="Jiang Y."/>
        </authorList>
    </citation>
    <scope>NUCLEOTIDE SEQUENCE [LARGE SCALE GENOMIC DNA]</scope>
    <source>
        <strain evidence="7 8">YIM 102600</strain>
    </source>
</reference>
<dbReference type="Pfam" id="PF00916">
    <property type="entry name" value="Sulfate_transp"/>
    <property type="match status" value="1"/>
</dbReference>
<feature type="transmembrane region" description="Helical" evidence="5">
    <location>
        <begin position="169"/>
        <end position="187"/>
    </location>
</feature>
<evidence type="ECO:0000313" key="8">
    <source>
        <dbReference type="Proteomes" id="UP000271937"/>
    </source>
</evidence>
<dbReference type="OrthoDB" id="9769739at2"/>
<feature type="transmembrane region" description="Helical" evidence="5">
    <location>
        <begin position="199"/>
        <end position="217"/>
    </location>
</feature>
<dbReference type="GO" id="GO:0055085">
    <property type="term" value="P:transmembrane transport"/>
    <property type="evidence" value="ECO:0007669"/>
    <property type="project" value="InterPro"/>
</dbReference>
<dbReference type="InterPro" id="IPR001902">
    <property type="entry name" value="SLC26A/SulP_fam"/>
</dbReference>
<dbReference type="GO" id="GO:0016020">
    <property type="term" value="C:membrane"/>
    <property type="evidence" value="ECO:0007669"/>
    <property type="project" value="UniProtKB-SubCell"/>
</dbReference>
<keyword evidence="3 5" id="KW-1133">Transmembrane helix</keyword>
<dbReference type="InterPro" id="IPR011547">
    <property type="entry name" value="SLC26A/SulP_dom"/>
</dbReference>
<dbReference type="PANTHER" id="PTHR11814">
    <property type="entry name" value="SULFATE TRANSPORTER"/>
    <property type="match status" value="1"/>
</dbReference>
<evidence type="ECO:0000256" key="1">
    <source>
        <dbReference type="ARBA" id="ARBA00004141"/>
    </source>
</evidence>
<organism evidence="7 8">
    <name type="scientific">Flavobacterium macacae</name>
    <dbReference type="NCBI Taxonomy" id="2488993"/>
    <lineage>
        <taxon>Bacteria</taxon>
        <taxon>Pseudomonadati</taxon>
        <taxon>Bacteroidota</taxon>
        <taxon>Flavobacteriia</taxon>
        <taxon>Flavobacteriales</taxon>
        <taxon>Flavobacteriaceae</taxon>
        <taxon>Flavobacterium</taxon>
    </lineage>
</organism>
<evidence type="ECO:0000259" key="6">
    <source>
        <dbReference type="Pfam" id="PF00916"/>
    </source>
</evidence>
<feature type="transmembrane region" description="Helical" evidence="5">
    <location>
        <begin position="336"/>
        <end position="354"/>
    </location>
</feature>
<evidence type="ECO:0000256" key="2">
    <source>
        <dbReference type="ARBA" id="ARBA00022692"/>
    </source>
</evidence>
<sequence>MTKKTNLFANLKSDFPSGLVVFLVALPLCLGIALASGAPPLSGIISGIIGGIVVGTLSRSNISVSGPAAGLTAIVLTAITDLKAFDIFLTAGLIAGIIQLILGFIKAGSISNYFPTNVIEGMLAGIGVIIILKQIPHAVGYDKDFEGDEAFVEKNGNAFDSIVDSFNHVQIGAILITLISIAILISWDKIGFLKRLKLVPGALVAVIVGIVLNEIFISSGSSLAISNEHLVNLPVPKTWEDFKNIIVTPNFSGFANIKVWTVGATIAIVASIETLLCIEASDRMDVQKRYTDTNVELKAQGIGNIISSLLGGLPMTSVVVRSSANANAGAKTKMSAIIHGVLLLISILSIPFLLNKIPLATLAAVLLLVGYKLAKPAVIMHFWHKGKYQFIPFIATLLAVVFLDLLQGVALGIVISILFVLRGNLKRAYRFRKEKFEEGDVIRIDLAQEVSFLNKAAIKTTLSEIPENSRVVINASDTVYIAHDVLDLIQEFATVRAEEENIKVKLKGFKKAYDLEDVEESGNHVFFENYEEARLRKQTKIDYDKCVSLIEEKRNNK</sequence>
<keyword evidence="4 5" id="KW-0472">Membrane</keyword>
<dbReference type="RefSeq" id="WP_125011900.1">
    <property type="nucleotide sequence ID" value="NZ_RQVR01000004.1"/>
</dbReference>
<keyword evidence="8" id="KW-1185">Reference proteome</keyword>
<feature type="transmembrane region" description="Helical" evidence="5">
    <location>
        <begin position="259"/>
        <end position="280"/>
    </location>
</feature>
<feature type="transmembrane region" description="Helical" evidence="5">
    <location>
        <begin position="117"/>
        <end position="135"/>
    </location>
</feature>
<evidence type="ECO:0000256" key="5">
    <source>
        <dbReference type="SAM" id="Phobius"/>
    </source>
</evidence>
<evidence type="ECO:0000256" key="4">
    <source>
        <dbReference type="ARBA" id="ARBA00023136"/>
    </source>
</evidence>
<feature type="transmembrane region" description="Helical" evidence="5">
    <location>
        <begin position="390"/>
        <end position="421"/>
    </location>
</feature>
<name>A0A3P3WGT0_9FLAO</name>
<feature type="transmembrane region" description="Helical" evidence="5">
    <location>
        <begin position="87"/>
        <end position="105"/>
    </location>
</feature>
<feature type="transmembrane region" description="Helical" evidence="5">
    <location>
        <begin position="301"/>
        <end position="324"/>
    </location>
</feature>
<gene>
    <name evidence="7" type="ORF">EG849_04525</name>
</gene>
<protein>
    <submittedName>
        <fullName evidence="7">SulP family inorganic anion transporter</fullName>
    </submittedName>
</protein>
<comment type="subcellular location">
    <subcellularLocation>
        <location evidence="1">Membrane</location>
        <topology evidence="1">Multi-pass membrane protein</topology>
    </subcellularLocation>
</comment>
<dbReference type="Proteomes" id="UP000271937">
    <property type="component" value="Unassembled WGS sequence"/>
</dbReference>
<accession>A0A3P3WGT0</accession>
<dbReference type="AlphaFoldDB" id="A0A3P3WGT0"/>
<evidence type="ECO:0000313" key="7">
    <source>
        <dbReference type="EMBL" id="RRJ92859.1"/>
    </source>
</evidence>
<keyword evidence="2 5" id="KW-0812">Transmembrane</keyword>